<gene>
    <name evidence="2" type="ORF">Pyrde_0252</name>
</gene>
<reference evidence="2 3" key="1">
    <citation type="submission" date="2015-10" db="EMBL/GenBank/DDBJ databases">
        <title>Complete genome sequence of hyperthermophilic archaeon Pyrodictium delaneyi Su06.</title>
        <authorList>
            <person name="Jung J.-H."/>
            <person name="Lin J."/>
            <person name="Holden J.F."/>
            <person name="Park C.-S."/>
        </authorList>
    </citation>
    <scope>NUCLEOTIDE SEQUENCE [LARGE SCALE GENOMIC DNA]</scope>
    <source>
        <strain evidence="2 3">Su06</strain>
    </source>
</reference>
<accession>A0A0P0N184</accession>
<dbReference type="KEGG" id="pdl:Pyrde_0252"/>
<evidence type="ECO:0000313" key="2">
    <source>
        <dbReference type="EMBL" id="ALL00302.1"/>
    </source>
</evidence>
<dbReference type="AlphaFoldDB" id="A0A0P0N184"/>
<organism evidence="2 3">
    <name type="scientific">Pyrodictium delaneyi</name>
    <dbReference type="NCBI Taxonomy" id="1273541"/>
    <lineage>
        <taxon>Archaea</taxon>
        <taxon>Thermoproteota</taxon>
        <taxon>Thermoprotei</taxon>
        <taxon>Desulfurococcales</taxon>
        <taxon>Pyrodictiaceae</taxon>
        <taxon>Pyrodictium</taxon>
    </lineage>
</organism>
<evidence type="ECO:0000313" key="3">
    <source>
        <dbReference type="Proteomes" id="UP000058613"/>
    </source>
</evidence>
<proteinExistence type="predicted"/>
<feature type="region of interest" description="Disordered" evidence="1">
    <location>
        <begin position="1"/>
        <end position="25"/>
    </location>
</feature>
<dbReference type="EMBL" id="CP013011">
    <property type="protein sequence ID" value="ALL00302.1"/>
    <property type="molecule type" value="Genomic_DNA"/>
</dbReference>
<evidence type="ECO:0000256" key="1">
    <source>
        <dbReference type="SAM" id="MobiDB-lite"/>
    </source>
</evidence>
<protein>
    <submittedName>
        <fullName evidence="2">Uncharacterized protein</fullName>
    </submittedName>
</protein>
<name>A0A0P0N184_9CREN</name>
<sequence>MLFVEKRNNSTNGLLGPNEGRREMPLPSREELLEEARRLLDRALLRLHGLPEEEAVREALKDAAEAYADLLLGYLEDIRKLYRDGLGEEPSEEELAQYLDRMRRLHRTGLDCLIHPAVLDGYLAQLAREKTRRHILVKCPGWDNRYLLLEGSSTEDIVYALLAAENPVEIYREMLKRQKQ</sequence>
<dbReference type="Proteomes" id="UP000058613">
    <property type="component" value="Chromosome"/>
</dbReference>